<protein>
    <recommendedName>
        <fullName evidence="5">Pre-toxin TG domain-containing protein</fullName>
    </recommendedName>
</protein>
<feature type="transmembrane region" description="Helical" evidence="4">
    <location>
        <begin position="20"/>
        <end position="38"/>
    </location>
</feature>
<evidence type="ECO:0000256" key="4">
    <source>
        <dbReference type="SAM" id="Phobius"/>
    </source>
</evidence>
<dbReference type="Proteomes" id="UP000198534">
    <property type="component" value="Unassembled WGS sequence"/>
</dbReference>
<evidence type="ECO:0000313" key="7">
    <source>
        <dbReference type="Proteomes" id="UP000198534"/>
    </source>
</evidence>
<dbReference type="InterPro" id="IPR027797">
    <property type="entry name" value="PT-TG_dom"/>
</dbReference>
<reference evidence="6 7" key="1">
    <citation type="submission" date="2016-10" db="EMBL/GenBank/DDBJ databases">
        <authorList>
            <person name="de Groot N.N."/>
        </authorList>
    </citation>
    <scope>NUCLEOTIDE SEQUENCE [LARGE SCALE GENOMIC DNA]</scope>
    <source>
        <strain evidence="6 7">DSM 45610</strain>
    </source>
</reference>
<keyword evidence="2" id="KW-0964">Secreted</keyword>
<feature type="region of interest" description="Disordered" evidence="3">
    <location>
        <begin position="65"/>
        <end position="94"/>
    </location>
</feature>
<sequence>MQNPFRVLLKSRKGASTIEYVIILVAALLIAGVLYNFLSGGTVKNAIEEKVQQIIAGKVTGGDIPGKAKDIPKPKKTPFPKKKPPSKSESTVSKVTHNPIVQEGTSFILDSVPVVSNIKSAFEAGSGYDIFGNKLNKKDRVIAAAGIVIPGAKHVKRAAKGIEKADDLMDASRAAKRAKNRFKRKGCAAGNNCKQNYKKKVKPPNKIIFSRKSNRHVEERHMGNKKFPYKSKWTISGGQWRTYSRNTFRKPDRVTKDGDRFIYEKEYKEPLGVDEDGSKLYKIRVVVNKNGEVVTSFPQKKWK</sequence>
<dbReference type="InterPro" id="IPR025338">
    <property type="entry name" value="DUF4244"/>
</dbReference>
<proteinExistence type="predicted"/>
<keyword evidence="4" id="KW-0812">Transmembrane</keyword>
<accession>A0A1H2X3C2</accession>
<keyword evidence="4" id="KW-0472">Membrane</keyword>
<evidence type="ECO:0000259" key="5">
    <source>
        <dbReference type="Pfam" id="PF14449"/>
    </source>
</evidence>
<dbReference type="RefSeq" id="WP_091739096.1">
    <property type="nucleotide sequence ID" value="NZ_FNNQ01000007.1"/>
</dbReference>
<keyword evidence="4" id="KW-1133">Transmembrane helix</keyword>
<dbReference type="GO" id="GO:0005576">
    <property type="term" value="C:extracellular region"/>
    <property type="evidence" value="ECO:0007669"/>
    <property type="project" value="UniProtKB-SubCell"/>
</dbReference>
<dbReference type="EMBL" id="FNNQ01000007">
    <property type="protein sequence ID" value="SDW87413.1"/>
    <property type="molecule type" value="Genomic_DNA"/>
</dbReference>
<keyword evidence="7" id="KW-1185">Reference proteome</keyword>
<evidence type="ECO:0000256" key="3">
    <source>
        <dbReference type="SAM" id="MobiDB-lite"/>
    </source>
</evidence>
<dbReference type="Pfam" id="PF14449">
    <property type="entry name" value="PT-TG"/>
    <property type="match status" value="1"/>
</dbReference>
<feature type="domain" description="Pre-toxin TG" evidence="5">
    <location>
        <begin position="103"/>
        <end position="161"/>
    </location>
</feature>
<evidence type="ECO:0000256" key="2">
    <source>
        <dbReference type="ARBA" id="ARBA00022525"/>
    </source>
</evidence>
<evidence type="ECO:0000256" key="1">
    <source>
        <dbReference type="ARBA" id="ARBA00004613"/>
    </source>
</evidence>
<gene>
    <name evidence="6" type="ORF">SAMN05444487_10771</name>
</gene>
<feature type="compositionally biased region" description="Basic residues" evidence="3">
    <location>
        <begin position="74"/>
        <end position="85"/>
    </location>
</feature>
<organism evidence="6 7">
    <name type="scientific">Marininema mesophilum</name>
    <dbReference type="NCBI Taxonomy" id="1048340"/>
    <lineage>
        <taxon>Bacteria</taxon>
        <taxon>Bacillati</taxon>
        <taxon>Bacillota</taxon>
        <taxon>Bacilli</taxon>
        <taxon>Bacillales</taxon>
        <taxon>Thermoactinomycetaceae</taxon>
        <taxon>Marininema</taxon>
    </lineage>
</organism>
<evidence type="ECO:0000313" key="6">
    <source>
        <dbReference type="EMBL" id="SDW87413.1"/>
    </source>
</evidence>
<dbReference type="AlphaFoldDB" id="A0A1H2X3C2"/>
<dbReference type="STRING" id="1048340.SAMN05444487_10771"/>
<dbReference type="OrthoDB" id="2666939at2"/>
<name>A0A1H2X3C2_9BACL</name>
<dbReference type="Pfam" id="PF14029">
    <property type="entry name" value="DUF4244"/>
    <property type="match status" value="1"/>
</dbReference>
<comment type="subcellular location">
    <subcellularLocation>
        <location evidence="1">Secreted</location>
    </subcellularLocation>
</comment>